<evidence type="ECO:0000313" key="3">
    <source>
        <dbReference type="Proteomes" id="UP000218231"/>
    </source>
</evidence>
<organism evidence="2 3">
    <name type="scientific">Diploscapter pachys</name>
    <dbReference type="NCBI Taxonomy" id="2018661"/>
    <lineage>
        <taxon>Eukaryota</taxon>
        <taxon>Metazoa</taxon>
        <taxon>Ecdysozoa</taxon>
        <taxon>Nematoda</taxon>
        <taxon>Chromadorea</taxon>
        <taxon>Rhabditida</taxon>
        <taxon>Rhabditina</taxon>
        <taxon>Rhabditomorpha</taxon>
        <taxon>Rhabditoidea</taxon>
        <taxon>Rhabditidae</taxon>
        <taxon>Diploscapter</taxon>
    </lineage>
</organism>
<reference evidence="2 3" key="1">
    <citation type="journal article" date="2017" name="Curr. Biol.">
        <title>Genome architecture and evolution of a unichromosomal asexual nematode.</title>
        <authorList>
            <person name="Fradin H."/>
            <person name="Zegar C."/>
            <person name="Gutwein M."/>
            <person name="Lucas J."/>
            <person name="Kovtun M."/>
            <person name="Corcoran D."/>
            <person name="Baugh L.R."/>
            <person name="Kiontke K."/>
            <person name="Gunsalus K."/>
            <person name="Fitch D.H."/>
            <person name="Piano F."/>
        </authorList>
    </citation>
    <scope>NUCLEOTIDE SEQUENCE [LARGE SCALE GENOMIC DNA]</scope>
    <source>
        <strain evidence="2">PF1309</strain>
    </source>
</reference>
<dbReference type="Proteomes" id="UP000218231">
    <property type="component" value="Unassembled WGS sequence"/>
</dbReference>
<keyword evidence="3" id="KW-1185">Reference proteome</keyword>
<comment type="caution">
    <text evidence="2">The sequence shown here is derived from an EMBL/GenBank/DDBJ whole genome shotgun (WGS) entry which is preliminary data.</text>
</comment>
<sequence>MADAARSIWNSIVSTKRMILNPHEQYGRANIFRACVLSYACIYLYLRARGQKKERALQQQKLTEKKSAVNDALARAGLA</sequence>
<keyword evidence="1" id="KW-0812">Transmembrane</keyword>
<dbReference type="AlphaFoldDB" id="A0A2A2LSK2"/>
<name>A0A2A2LSK2_9BILA</name>
<evidence type="ECO:0000256" key="1">
    <source>
        <dbReference type="SAM" id="Phobius"/>
    </source>
</evidence>
<gene>
    <name evidence="2" type="ORF">WR25_05264</name>
</gene>
<dbReference type="STRING" id="2018661.A0A2A2LSK2"/>
<keyword evidence="1" id="KW-0472">Membrane</keyword>
<proteinExistence type="predicted"/>
<protein>
    <submittedName>
        <fullName evidence="2">Uncharacterized protein</fullName>
    </submittedName>
</protein>
<feature type="transmembrane region" description="Helical" evidence="1">
    <location>
        <begin position="26"/>
        <end position="46"/>
    </location>
</feature>
<evidence type="ECO:0000313" key="2">
    <source>
        <dbReference type="EMBL" id="PAV89129.1"/>
    </source>
</evidence>
<dbReference type="EMBL" id="LIAE01006473">
    <property type="protein sequence ID" value="PAV89129.1"/>
    <property type="molecule type" value="Genomic_DNA"/>
</dbReference>
<dbReference type="OrthoDB" id="5810769at2759"/>
<keyword evidence="1" id="KW-1133">Transmembrane helix</keyword>
<accession>A0A2A2LSK2</accession>